<dbReference type="Proteomes" id="UP000030687">
    <property type="component" value="Unassembled WGS sequence"/>
</dbReference>
<dbReference type="PANTHER" id="PTHR47959">
    <property type="entry name" value="ATP-DEPENDENT RNA HELICASE RHLE-RELATED"/>
    <property type="match status" value="1"/>
</dbReference>
<evidence type="ECO:0000256" key="4">
    <source>
        <dbReference type="ARBA" id="ARBA00022801"/>
    </source>
</evidence>
<dbReference type="Pfam" id="PF26142">
    <property type="entry name" value="DD_DDX21-DDX50"/>
    <property type="match status" value="1"/>
</dbReference>
<evidence type="ECO:0000256" key="3">
    <source>
        <dbReference type="ARBA" id="ARBA00022741"/>
    </source>
</evidence>
<dbReference type="OrthoDB" id="4255at2759"/>
<dbReference type="SMART" id="SM00487">
    <property type="entry name" value="DEXDc"/>
    <property type="match status" value="1"/>
</dbReference>
<dbReference type="InterPro" id="IPR011545">
    <property type="entry name" value="DEAD/DEAH_box_helicase_dom"/>
</dbReference>
<keyword evidence="10" id="KW-0479">Metal-binding</keyword>
<dbReference type="EMBL" id="KI536978">
    <property type="protein sequence ID" value="ESR37175.1"/>
    <property type="molecule type" value="Genomic_DNA"/>
</dbReference>
<evidence type="ECO:0000256" key="7">
    <source>
        <dbReference type="ARBA" id="ARBA00022884"/>
    </source>
</evidence>
<evidence type="ECO:0000256" key="1">
    <source>
        <dbReference type="ARBA" id="ARBA00006517"/>
    </source>
</evidence>
<dbReference type="SMART" id="SM00490">
    <property type="entry name" value="HELICc"/>
    <property type="match status" value="1"/>
</dbReference>
<dbReference type="PROSITE" id="PS51192">
    <property type="entry name" value="HELICASE_ATP_BIND_1"/>
    <property type="match status" value="1"/>
</dbReference>
<evidence type="ECO:0000259" key="13">
    <source>
        <dbReference type="PROSITE" id="PS51192"/>
    </source>
</evidence>
<dbReference type="InterPro" id="IPR014001">
    <property type="entry name" value="Helicase_ATP-bd"/>
</dbReference>
<dbReference type="GO" id="GO:0006950">
    <property type="term" value="P:response to stress"/>
    <property type="evidence" value="ECO:0007669"/>
    <property type="project" value="UniProtKB-ARBA"/>
</dbReference>
<dbReference type="CDD" id="cd18787">
    <property type="entry name" value="SF2_C_DEAD"/>
    <property type="match status" value="1"/>
</dbReference>
<dbReference type="GO" id="GO:0008270">
    <property type="term" value="F:zinc ion binding"/>
    <property type="evidence" value="ECO:0007669"/>
    <property type="project" value="UniProtKB-KW"/>
</dbReference>
<dbReference type="SMART" id="SM00343">
    <property type="entry name" value="ZnF_C2HC"/>
    <property type="match status" value="1"/>
</dbReference>
<evidence type="ECO:0000256" key="8">
    <source>
        <dbReference type="ARBA" id="ARBA00022946"/>
    </source>
</evidence>
<dbReference type="Pfam" id="PF00270">
    <property type="entry name" value="DEAD"/>
    <property type="match status" value="1"/>
</dbReference>
<dbReference type="InterPro" id="IPR001650">
    <property type="entry name" value="Helicase_C-like"/>
</dbReference>
<reference evidence="15 16" key="1">
    <citation type="submission" date="2013-10" db="EMBL/GenBank/DDBJ databases">
        <authorList>
            <consortium name="International Citrus Genome Consortium"/>
            <person name="Jenkins J."/>
            <person name="Schmutz J."/>
            <person name="Prochnik S."/>
            <person name="Rokhsar D."/>
            <person name="Gmitter F."/>
            <person name="Ollitrault P."/>
            <person name="Machado M."/>
            <person name="Talon M."/>
            <person name="Wincker P."/>
            <person name="Jaillon O."/>
            <person name="Morgante M."/>
        </authorList>
    </citation>
    <scope>NUCLEOTIDE SEQUENCE</scope>
    <source>
        <strain evidence="16">cv. Clemenules</strain>
    </source>
</reference>
<evidence type="ECO:0000259" key="12">
    <source>
        <dbReference type="PROSITE" id="PS50158"/>
    </source>
</evidence>
<dbReference type="GO" id="GO:0003724">
    <property type="term" value="F:RNA helicase activity"/>
    <property type="evidence" value="ECO:0007669"/>
    <property type="project" value="UniProtKB-EC"/>
</dbReference>
<name>V4SEF3_CITCL</name>
<dbReference type="Gene3D" id="3.40.50.300">
    <property type="entry name" value="P-loop containing nucleotide triphosphate hydrolases"/>
    <property type="match status" value="2"/>
</dbReference>
<feature type="compositionally biased region" description="Gly residues" evidence="11">
    <location>
        <begin position="673"/>
        <end position="701"/>
    </location>
</feature>
<dbReference type="SUPFAM" id="SSF52540">
    <property type="entry name" value="P-loop containing nucleoside triphosphate hydrolases"/>
    <property type="match status" value="1"/>
</dbReference>
<evidence type="ECO:0000256" key="5">
    <source>
        <dbReference type="ARBA" id="ARBA00022806"/>
    </source>
</evidence>
<evidence type="ECO:0000313" key="16">
    <source>
        <dbReference type="Proteomes" id="UP000030687"/>
    </source>
</evidence>
<keyword evidence="7" id="KW-0694">RNA-binding</keyword>
<evidence type="ECO:0000256" key="2">
    <source>
        <dbReference type="ARBA" id="ARBA00012552"/>
    </source>
</evidence>
<dbReference type="InterPro" id="IPR059027">
    <property type="entry name" value="DD_DDX21-DDX50"/>
</dbReference>
<accession>V4SEF3</accession>
<dbReference type="PROSITE" id="PS50158">
    <property type="entry name" value="ZF_CCHC"/>
    <property type="match status" value="1"/>
</dbReference>
<dbReference type="InterPro" id="IPR044742">
    <property type="entry name" value="DEAD/DEAH_RhlB"/>
</dbReference>
<evidence type="ECO:0000256" key="6">
    <source>
        <dbReference type="ARBA" id="ARBA00022840"/>
    </source>
</evidence>
<feature type="compositionally biased region" description="Low complexity" evidence="11">
    <location>
        <begin position="715"/>
        <end position="733"/>
    </location>
</feature>
<feature type="domain" description="Helicase C-terminal" evidence="14">
    <location>
        <begin position="361"/>
        <end position="506"/>
    </location>
</feature>
<dbReference type="Gramene" id="ESR37177">
    <property type="protein sequence ID" value="ESR37177"/>
    <property type="gene ID" value="CICLE_v10027858mg"/>
</dbReference>
<feature type="domain" description="Helicase ATP-binding" evidence="13">
    <location>
        <begin position="155"/>
        <end position="332"/>
    </location>
</feature>
<evidence type="ECO:0000256" key="11">
    <source>
        <dbReference type="SAM" id="MobiDB-lite"/>
    </source>
</evidence>
<keyword evidence="8" id="KW-0809">Transit peptide</keyword>
<keyword evidence="10" id="KW-0863">Zinc-finger</keyword>
<keyword evidence="5" id="KW-0347">Helicase</keyword>
<feature type="domain" description="CCHC-type" evidence="12">
    <location>
        <begin position="764"/>
        <end position="779"/>
    </location>
</feature>
<protein>
    <recommendedName>
        <fullName evidence="2">RNA helicase</fullName>
        <ecNumber evidence="2">3.6.4.13</ecNumber>
    </recommendedName>
</protein>
<gene>
    <name evidence="15" type="ORF">CICLE_v10027858mg</name>
</gene>
<dbReference type="InterPro" id="IPR001878">
    <property type="entry name" value="Znf_CCHC"/>
</dbReference>
<dbReference type="SMR" id="V4SEF3"/>
<keyword evidence="3" id="KW-0547">Nucleotide-binding</keyword>
<dbReference type="CDD" id="cd12938">
    <property type="entry name" value="GUCT_Hera"/>
    <property type="match status" value="1"/>
</dbReference>
<dbReference type="EC" id="3.6.4.13" evidence="2"/>
<dbReference type="Gene3D" id="4.10.60.10">
    <property type="entry name" value="Zinc finger, CCHC-type"/>
    <property type="match status" value="1"/>
</dbReference>
<dbReference type="InterPro" id="IPR036875">
    <property type="entry name" value="Znf_CCHC_sf"/>
</dbReference>
<evidence type="ECO:0000259" key="14">
    <source>
        <dbReference type="PROSITE" id="PS51194"/>
    </source>
</evidence>
<dbReference type="FunFam" id="3.40.50.300:FF:001060">
    <property type="entry name" value="ATP-dependent RNA helicase RhlE"/>
    <property type="match status" value="1"/>
</dbReference>
<evidence type="ECO:0000256" key="9">
    <source>
        <dbReference type="ARBA" id="ARBA00047984"/>
    </source>
</evidence>
<dbReference type="Pfam" id="PF00098">
    <property type="entry name" value="zf-CCHC"/>
    <property type="match status" value="1"/>
</dbReference>
<proteinExistence type="inferred from homology"/>
<dbReference type="GO" id="GO:0016787">
    <property type="term" value="F:hydrolase activity"/>
    <property type="evidence" value="ECO:0007669"/>
    <property type="project" value="UniProtKB-KW"/>
</dbReference>
<dbReference type="EMBL" id="KI536978">
    <property type="protein sequence ID" value="ESR37177.1"/>
    <property type="molecule type" value="Genomic_DNA"/>
</dbReference>
<dbReference type="InterPro" id="IPR012562">
    <property type="entry name" value="GUCT"/>
</dbReference>
<comment type="catalytic activity">
    <reaction evidence="9">
        <text>ATP + H2O = ADP + phosphate + H(+)</text>
        <dbReference type="Rhea" id="RHEA:13065"/>
        <dbReference type="ChEBI" id="CHEBI:15377"/>
        <dbReference type="ChEBI" id="CHEBI:15378"/>
        <dbReference type="ChEBI" id="CHEBI:30616"/>
        <dbReference type="ChEBI" id="CHEBI:43474"/>
        <dbReference type="ChEBI" id="CHEBI:456216"/>
        <dbReference type="EC" id="3.6.4.13"/>
    </reaction>
</comment>
<dbReference type="InterPro" id="IPR027417">
    <property type="entry name" value="P-loop_NTPase"/>
</dbReference>
<dbReference type="FunFam" id="3.40.50.300:FF:000911">
    <property type="entry name" value="Nucleolar RNA helicase II"/>
    <property type="match status" value="1"/>
</dbReference>
<organism evidence="15 16">
    <name type="scientific">Citrus clementina</name>
    <name type="common">Clementine</name>
    <name type="synonym">Citrus deliciosa x Citrus sinensis</name>
    <dbReference type="NCBI Taxonomy" id="85681"/>
    <lineage>
        <taxon>Eukaryota</taxon>
        <taxon>Viridiplantae</taxon>
        <taxon>Streptophyta</taxon>
        <taxon>Embryophyta</taxon>
        <taxon>Tracheophyta</taxon>
        <taxon>Spermatophyta</taxon>
        <taxon>Magnoliopsida</taxon>
        <taxon>eudicotyledons</taxon>
        <taxon>Gunneridae</taxon>
        <taxon>Pentapetalae</taxon>
        <taxon>rosids</taxon>
        <taxon>malvids</taxon>
        <taxon>Sapindales</taxon>
        <taxon>Rutaceae</taxon>
        <taxon>Aurantioideae</taxon>
        <taxon>Citrus</taxon>
    </lineage>
</organism>
<dbReference type="CDD" id="cd00268">
    <property type="entry name" value="DEADc"/>
    <property type="match status" value="1"/>
</dbReference>
<dbReference type="InterPro" id="IPR050079">
    <property type="entry name" value="DEAD_box_RNA_helicase"/>
</dbReference>
<dbReference type="Gramene" id="ESR37175">
    <property type="protein sequence ID" value="ESR37175"/>
    <property type="gene ID" value="CICLE_v10027858mg"/>
</dbReference>
<keyword evidence="16" id="KW-1185">Reference proteome</keyword>
<dbReference type="GO" id="GO:0005524">
    <property type="term" value="F:ATP binding"/>
    <property type="evidence" value="ECO:0007669"/>
    <property type="project" value="UniProtKB-KW"/>
</dbReference>
<dbReference type="SUPFAM" id="SSF57756">
    <property type="entry name" value="Retrovirus zinc finger-like domains"/>
    <property type="match status" value="1"/>
</dbReference>
<comment type="similarity">
    <text evidence="1">Belongs to the DEAD box helicase family. DDX21/DDX50 subfamily.</text>
</comment>
<dbReference type="Pfam" id="PF00271">
    <property type="entry name" value="Helicase_C"/>
    <property type="match status" value="1"/>
</dbReference>
<dbReference type="Pfam" id="PF08152">
    <property type="entry name" value="GUCT"/>
    <property type="match status" value="1"/>
</dbReference>
<keyword evidence="4" id="KW-0378">Hydrolase</keyword>
<dbReference type="KEGG" id="cic:CICLE_v10027858mg"/>
<keyword evidence="10" id="KW-0862">Zinc</keyword>
<dbReference type="GO" id="GO:0003723">
    <property type="term" value="F:RNA binding"/>
    <property type="evidence" value="ECO:0007669"/>
    <property type="project" value="UniProtKB-KW"/>
</dbReference>
<feature type="region of interest" description="Disordered" evidence="11">
    <location>
        <begin position="648"/>
        <end position="779"/>
    </location>
</feature>
<evidence type="ECO:0000313" key="15">
    <source>
        <dbReference type="EMBL" id="ESR37175.1"/>
    </source>
</evidence>
<keyword evidence="6" id="KW-0067">ATP-binding</keyword>
<dbReference type="AlphaFoldDB" id="V4SEF3"/>
<sequence length="779" mass="84079">MSSSTVLGVSSTPYLEVSSKRTTPPATTSSALLSLPLADKSHFNALIATSSVAKPLGFRNGGGSGFGFKQSLTFVPSAIATPNTVLSEEAFKRLGEFSENSGSLDGSVSDEDYESQTVSDEDELAISKLGLPGRLAESLEKRGITHLFPIQRAVFEPALQGRDLIARAKTGTGKTLAFGIPILKRLTEGYEQAISLRRSRLPKVLVLAPTRELARQVEKEIKESAPYLNTVCVYGGVSYNTQQNALSRGVDVVVGTPGRIIDLINNSSLKLGEVEYLVLDEADQMLAVGFEEDVELILENLPPKRQSMLFSATMPSWVKKLSRKYLDNPLNIDLVGNQDEKLAEGIKLYAISTTATSKRTILSDLITVYAKGGKTIVFTQTKRDADEVSLALTSIIASEALHGDISQHQRERTLNGFRQGKFTVLVATDVAARGLDIPNVDLIIHYELPNDPETFVHRSGRTGRAGKEGTAILMFTSSQRRTVRSLERDVGCKFEFVSPPVVEDVLESSAEQVVATLNGVHPESVEFFTPTAQRLIEEKGTDALAAALAQLSGFSRPPSSRSLINHEQGWVTLQLTRDSAFSRGFMSARSVMGFLSDVYPTAADEIGKIHIIADDRVQGAVFDLPEEIAKELLNKQIPPGNTISKITKLPVLQDDGPSSDNYGRFSSGDRFSRGGGSRFSRGGARGGGSRFSRGGARGGGFRSSRSWGSDDEDGFSSSRGGRSFRSGNNQGSRFSTSSDDDWLIGGSRSSRSSSRDSRSFGGACFNCGRSGHRASECPN</sequence>
<dbReference type="PANTHER" id="PTHR47959:SF1">
    <property type="entry name" value="ATP-DEPENDENT RNA HELICASE DBPA"/>
    <property type="match status" value="1"/>
</dbReference>
<evidence type="ECO:0000256" key="10">
    <source>
        <dbReference type="PROSITE-ProRule" id="PRU00047"/>
    </source>
</evidence>
<dbReference type="PROSITE" id="PS51194">
    <property type="entry name" value="HELICASE_CTER"/>
    <property type="match status" value="1"/>
</dbReference>
<dbReference type="GO" id="GO:0005829">
    <property type="term" value="C:cytosol"/>
    <property type="evidence" value="ECO:0007669"/>
    <property type="project" value="TreeGrafter"/>
</dbReference>